<accession>G5GIX0</accession>
<dbReference type="Pfam" id="PF01473">
    <property type="entry name" value="Choline_bind_1"/>
    <property type="match status" value="2"/>
</dbReference>
<reference evidence="4 5" key="1">
    <citation type="submission" date="2011-08" db="EMBL/GenBank/DDBJ databases">
        <title>The Genome Sequence of Johnsonella ignava ATCC 51276.</title>
        <authorList>
            <consortium name="The Broad Institute Genome Sequencing Platform"/>
            <person name="Earl A."/>
            <person name="Ward D."/>
            <person name="Feldgarden M."/>
            <person name="Gevers D."/>
            <person name="Izard J."/>
            <person name="Blanton J.M."/>
            <person name="Baranova O.V."/>
            <person name="Dewhirst F.E."/>
            <person name="Young S.K."/>
            <person name="Zeng Q."/>
            <person name="Gargeya S."/>
            <person name="Fitzgerald M."/>
            <person name="Haas B."/>
            <person name="Abouelleil A."/>
            <person name="Alvarado L."/>
            <person name="Arachchi H.M."/>
            <person name="Berlin A."/>
            <person name="Brown A."/>
            <person name="Chapman S.B."/>
            <person name="Chen Z."/>
            <person name="Dunbar C."/>
            <person name="Freedman E."/>
            <person name="Gearin G."/>
            <person name="Gellesch M."/>
            <person name="Goldberg J."/>
            <person name="Griggs A."/>
            <person name="Gujja S."/>
            <person name="Heiman D."/>
            <person name="Howarth C."/>
            <person name="Larson L."/>
            <person name="Lui A."/>
            <person name="MacDonald P.J.P."/>
            <person name="Montmayeur A."/>
            <person name="Murphy C."/>
            <person name="Neiman D."/>
            <person name="Pearson M."/>
            <person name="Priest M."/>
            <person name="Roberts A."/>
            <person name="Saif S."/>
            <person name="Shea T."/>
            <person name="Shenoy N."/>
            <person name="Sisk P."/>
            <person name="Stolte C."/>
            <person name="Sykes S."/>
            <person name="Wortman J."/>
            <person name="Nusbaum C."/>
            <person name="Birren B."/>
        </authorList>
    </citation>
    <scope>NUCLEOTIDE SEQUENCE [LARGE SCALE GENOMIC DNA]</scope>
    <source>
        <strain evidence="4 5">ATCC 51276</strain>
    </source>
</reference>
<feature type="compositionally biased region" description="Basic and acidic residues" evidence="3">
    <location>
        <begin position="384"/>
        <end position="394"/>
    </location>
</feature>
<evidence type="ECO:0000256" key="3">
    <source>
        <dbReference type="SAM" id="MobiDB-lite"/>
    </source>
</evidence>
<keyword evidence="5" id="KW-1185">Reference proteome</keyword>
<dbReference type="SUPFAM" id="SSF69360">
    <property type="entry name" value="Cell wall binding repeat"/>
    <property type="match status" value="1"/>
</dbReference>
<protein>
    <recommendedName>
        <fullName evidence="6">Cell wall-binding repeat protein</fullName>
    </recommendedName>
</protein>
<dbReference type="Gene3D" id="2.10.270.20">
    <property type="match status" value="1"/>
</dbReference>
<comment type="caution">
    <text evidence="4">The sequence shown here is derived from an EMBL/GenBank/DDBJ whole genome shotgun (WGS) entry which is preliminary data.</text>
</comment>
<gene>
    <name evidence="4" type="ORF">HMPREF9333_01510</name>
</gene>
<dbReference type="AlphaFoldDB" id="G5GIX0"/>
<organism evidence="4 5">
    <name type="scientific">Johnsonella ignava ATCC 51276</name>
    <dbReference type="NCBI Taxonomy" id="679200"/>
    <lineage>
        <taxon>Bacteria</taxon>
        <taxon>Bacillati</taxon>
        <taxon>Bacillota</taxon>
        <taxon>Clostridia</taxon>
        <taxon>Lachnospirales</taxon>
        <taxon>Lachnospiraceae</taxon>
        <taxon>Johnsonella</taxon>
    </lineage>
</organism>
<dbReference type="Gene3D" id="2.10.270.10">
    <property type="entry name" value="Cholin Binding"/>
    <property type="match status" value="3"/>
</dbReference>
<evidence type="ECO:0000256" key="2">
    <source>
        <dbReference type="PROSITE-ProRule" id="PRU00591"/>
    </source>
</evidence>
<keyword evidence="1" id="KW-0677">Repeat</keyword>
<name>G5GIX0_9FIRM</name>
<evidence type="ECO:0000313" key="4">
    <source>
        <dbReference type="EMBL" id="EHI55374.1"/>
    </source>
</evidence>
<dbReference type="HOGENOM" id="CLU_030404_1_0_9"/>
<evidence type="ECO:0008006" key="6">
    <source>
        <dbReference type="Google" id="ProtNLM"/>
    </source>
</evidence>
<dbReference type="InterPro" id="IPR018337">
    <property type="entry name" value="Cell_wall/Cho-bd_repeat"/>
</dbReference>
<feature type="region of interest" description="Disordered" evidence="3">
    <location>
        <begin position="372"/>
        <end position="394"/>
    </location>
</feature>
<dbReference type="Proteomes" id="UP000003011">
    <property type="component" value="Unassembled WGS sequence"/>
</dbReference>
<dbReference type="Pfam" id="PF19127">
    <property type="entry name" value="Choline_bind_3"/>
    <property type="match status" value="1"/>
</dbReference>
<proteinExistence type="predicted"/>
<dbReference type="PATRIC" id="fig|679200.3.peg.1597"/>
<sequence>MRWQKNAWVDSNTYYVDENGIYVYSSWKKIKDAWYHFGDNGKAAKEVWQNIDKKWYYFNEEGHMLTGWILDDMYFCAEDGHMLTGWQRLLPPKQYSYEKSERTPTPSTTFNDDDKNWYYFGSNGKKFVPKDLDGAYGERKVDGVRYCFTESGALHVGWANVKGTGKGSASITDYKYYNKDGTVRTGWYSIEPPDDILENYEHEVEWFYFDTAGVPYASKDNSIYAKDIKKINGKSYLFNHRGNPVYGLQKVYTGTSGKYTAYYFGTEKQSNMQKGKIKLEGVDGNSSMYYFQESTGRGYTGVKDGHLYYMGKLQKSDKDSKYLIVSIPHDSGNGFTNYVVNSSGKITKNGKVKDGDKVEYRTDANGILTHINGSNEGVGGEYTHPQEPDFRDFN</sequence>
<dbReference type="eggNOG" id="COG5263">
    <property type="taxonomic scope" value="Bacteria"/>
</dbReference>
<evidence type="ECO:0000256" key="1">
    <source>
        <dbReference type="ARBA" id="ARBA00022737"/>
    </source>
</evidence>
<dbReference type="EMBL" id="ACZL01000023">
    <property type="protein sequence ID" value="EHI55374.1"/>
    <property type="molecule type" value="Genomic_DNA"/>
</dbReference>
<feature type="repeat" description="Cell wall-binding" evidence="2">
    <location>
        <begin position="45"/>
        <end position="64"/>
    </location>
</feature>
<dbReference type="STRING" id="679200.HMPREF9333_01510"/>
<evidence type="ECO:0000313" key="5">
    <source>
        <dbReference type="Proteomes" id="UP000003011"/>
    </source>
</evidence>
<dbReference type="PROSITE" id="PS51170">
    <property type="entry name" value="CW"/>
    <property type="match status" value="1"/>
</dbReference>